<dbReference type="InterPro" id="IPR012340">
    <property type="entry name" value="NA-bd_OB-fold"/>
</dbReference>
<dbReference type="EMBL" id="JBEYBF010000010">
    <property type="protein sequence ID" value="MEU1953391.1"/>
    <property type="molecule type" value="Genomic_DNA"/>
</dbReference>
<dbReference type="NCBIfam" id="TIGR00621">
    <property type="entry name" value="ssb"/>
    <property type="match status" value="1"/>
</dbReference>
<dbReference type="PANTHER" id="PTHR10302:SF27">
    <property type="entry name" value="SINGLE-STRANDED DNA-BINDING PROTEIN"/>
    <property type="match status" value="1"/>
</dbReference>
<comment type="caution">
    <text evidence="5">The sequence shown here is derived from an EMBL/GenBank/DDBJ whole genome shotgun (WGS) entry which is preliminary data.</text>
</comment>
<dbReference type="PROSITE" id="PS50935">
    <property type="entry name" value="SSB"/>
    <property type="match status" value="1"/>
</dbReference>
<feature type="region of interest" description="Disordered" evidence="4">
    <location>
        <begin position="116"/>
        <end position="156"/>
    </location>
</feature>
<keyword evidence="1 2" id="KW-0238">DNA-binding</keyword>
<keyword evidence="6" id="KW-1185">Reference proteome</keyword>
<name>A0ABV2WRA0_9NOCA</name>
<evidence type="ECO:0000313" key="5">
    <source>
        <dbReference type="EMBL" id="MEU1953391.1"/>
    </source>
</evidence>
<evidence type="ECO:0000256" key="2">
    <source>
        <dbReference type="HAMAP-Rule" id="MF_00984"/>
    </source>
</evidence>
<dbReference type="PANTHER" id="PTHR10302">
    <property type="entry name" value="SINGLE-STRANDED DNA-BINDING PROTEIN"/>
    <property type="match status" value="1"/>
</dbReference>
<proteinExistence type="inferred from homology"/>
<dbReference type="RefSeq" id="WP_356957800.1">
    <property type="nucleotide sequence ID" value="NZ_JBEYBD010000011.1"/>
</dbReference>
<evidence type="ECO:0000256" key="3">
    <source>
        <dbReference type="RuleBase" id="RU000524"/>
    </source>
</evidence>
<gene>
    <name evidence="5" type="primary">ssb</name>
    <name evidence="5" type="ORF">ABZ510_16125</name>
</gene>
<dbReference type="Pfam" id="PF00436">
    <property type="entry name" value="SSB"/>
    <property type="match status" value="1"/>
</dbReference>
<reference evidence="5 6" key="1">
    <citation type="submission" date="2024-06" db="EMBL/GenBank/DDBJ databases">
        <title>The Natural Products Discovery Center: Release of the First 8490 Sequenced Strains for Exploring Actinobacteria Biosynthetic Diversity.</title>
        <authorList>
            <person name="Kalkreuter E."/>
            <person name="Kautsar S.A."/>
            <person name="Yang D."/>
            <person name="Bader C.D."/>
            <person name="Teijaro C.N."/>
            <person name="Fluegel L."/>
            <person name="Davis C.M."/>
            <person name="Simpson J.R."/>
            <person name="Lauterbach L."/>
            <person name="Steele A.D."/>
            <person name="Gui C."/>
            <person name="Meng S."/>
            <person name="Li G."/>
            <person name="Viehrig K."/>
            <person name="Ye F."/>
            <person name="Su P."/>
            <person name="Kiefer A.F."/>
            <person name="Nichols A."/>
            <person name="Cepeda A.J."/>
            <person name="Yan W."/>
            <person name="Fan B."/>
            <person name="Jiang Y."/>
            <person name="Adhikari A."/>
            <person name="Zheng C.-J."/>
            <person name="Schuster L."/>
            <person name="Cowan T.M."/>
            <person name="Smanski M.J."/>
            <person name="Chevrette M.G."/>
            <person name="De Carvalho L.P.S."/>
            <person name="Shen B."/>
        </authorList>
    </citation>
    <scope>NUCLEOTIDE SEQUENCE [LARGE SCALE GENOMIC DNA]</scope>
    <source>
        <strain evidence="5 6">NPDC019708</strain>
    </source>
</reference>
<evidence type="ECO:0000313" key="6">
    <source>
        <dbReference type="Proteomes" id="UP001550628"/>
    </source>
</evidence>
<comment type="subunit">
    <text evidence="2">Homotetramer.</text>
</comment>
<protein>
    <recommendedName>
        <fullName evidence="2 3">Single-stranded DNA-binding protein</fullName>
        <shortName evidence="2">SSB</shortName>
    </recommendedName>
</protein>
<evidence type="ECO:0000256" key="4">
    <source>
        <dbReference type="SAM" id="MobiDB-lite"/>
    </source>
</evidence>
<dbReference type="CDD" id="cd04496">
    <property type="entry name" value="SSB_OBF"/>
    <property type="match status" value="1"/>
</dbReference>
<dbReference type="SUPFAM" id="SSF50249">
    <property type="entry name" value="Nucleic acid-binding proteins"/>
    <property type="match status" value="1"/>
</dbReference>
<evidence type="ECO:0000256" key="1">
    <source>
        <dbReference type="ARBA" id="ARBA00023125"/>
    </source>
</evidence>
<accession>A0ABV2WRA0</accession>
<comment type="caution">
    <text evidence="2">Lacks conserved residue(s) required for the propagation of feature annotation.</text>
</comment>
<organism evidence="5 6">
    <name type="scientific">Nocardia rhamnosiphila</name>
    <dbReference type="NCBI Taxonomy" id="426716"/>
    <lineage>
        <taxon>Bacteria</taxon>
        <taxon>Bacillati</taxon>
        <taxon>Actinomycetota</taxon>
        <taxon>Actinomycetes</taxon>
        <taxon>Mycobacteriales</taxon>
        <taxon>Nocardiaceae</taxon>
        <taxon>Nocardia</taxon>
    </lineage>
</organism>
<dbReference type="GO" id="GO:0003677">
    <property type="term" value="F:DNA binding"/>
    <property type="evidence" value="ECO:0007669"/>
    <property type="project" value="UniProtKB-KW"/>
</dbReference>
<dbReference type="InterPro" id="IPR011344">
    <property type="entry name" value="ssDNA-bd"/>
</dbReference>
<dbReference type="InterPro" id="IPR000424">
    <property type="entry name" value="Primosome_PriB/ssb"/>
</dbReference>
<dbReference type="Proteomes" id="UP001550628">
    <property type="component" value="Unassembled WGS sequence"/>
</dbReference>
<sequence length="156" mass="16897">MTWDTLLVVKGNLAADVTLKFTPAGHAVANFTVVSTPRYFDRTVGEWRDGEPVFTRCTAWRETAENLAESVRRGSRVIVTGRLVQRSWQTSDGQKRSTTELDVDEVGPSLRYATTAIHRAHRPGTGNPAGHDRGPAPEPVGAAATNGEGWNGPPGF</sequence>
<dbReference type="Gene3D" id="2.40.50.140">
    <property type="entry name" value="Nucleic acid-binding proteins"/>
    <property type="match status" value="1"/>
</dbReference>
<dbReference type="HAMAP" id="MF_00984">
    <property type="entry name" value="SSB"/>
    <property type="match status" value="1"/>
</dbReference>